<dbReference type="GO" id="GO:0003677">
    <property type="term" value="F:DNA binding"/>
    <property type="evidence" value="ECO:0007669"/>
    <property type="project" value="UniProtKB-KW"/>
</dbReference>
<dbReference type="CDD" id="cd12148">
    <property type="entry name" value="fungal_TF_MHR"/>
    <property type="match status" value="1"/>
</dbReference>
<evidence type="ECO:0000256" key="1">
    <source>
        <dbReference type="ARBA" id="ARBA00022833"/>
    </source>
</evidence>
<keyword evidence="2" id="KW-0805">Transcription regulation</keyword>
<evidence type="ECO:0000313" key="6">
    <source>
        <dbReference type="EMBL" id="KAK3899844.1"/>
    </source>
</evidence>
<dbReference type="Proteomes" id="UP001303889">
    <property type="component" value="Unassembled WGS sequence"/>
</dbReference>
<evidence type="ECO:0000256" key="3">
    <source>
        <dbReference type="ARBA" id="ARBA00023125"/>
    </source>
</evidence>
<sequence length="572" mass="63939">MSSHPDPSPPPQPTPTQTTTKAYTYTRLGPYRSTLLLTPSHPLAPFPHEPTFRMSFTAREDRTNRSFLALLASMIGCLVASFPRSARLHLKAQQHGMHMYPKAITLIDRCRTVALEARGPLFYSRDEITVYDAATSYFLGLAAAYTVQWKMCRRFTAESMAFIRELCYHKPRDMGSSMFGVTYRGPSFNHVEDQLGKRIFWCMFVGLRSMYQLGTHQSDIVLPPPTPSEPYPEFPVEVDDQYILPHQILGQPEGVVSLLTGFNQGIKIYMTMNGLVSVELSYGISTLAFHDQKAMLDEALQAVKQMMDGLPRELTIDLNAGPGNTQSHALANLLPAQQPPSIYDDNSGLPFCSLPYQSMQAPQQSANDFRHAPSSHPERRRLLQYEIQKANIYASQLATRSYNVERYLNLRDAHREHARPHPPQPSQPPFQNGDADNKTLPADQTDPIDAIMTSERELIVQHLLTVLMSISQRSMEPNGASLINKIRQVASTLVNDAPERKGPVAVKAQESLSKFVEILMRLERIPPGGGGGEGGGQVVGQGEDEEVELRSWADLREHQVRFLQGGGFMGYT</sequence>
<dbReference type="EMBL" id="MU855733">
    <property type="protein sequence ID" value="KAK3899844.1"/>
    <property type="molecule type" value="Genomic_DNA"/>
</dbReference>
<reference evidence="6" key="1">
    <citation type="journal article" date="2023" name="Mol. Phylogenet. Evol.">
        <title>Genome-scale phylogeny and comparative genomics of the fungal order Sordariales.</title>
        <authorList>
            <person name="Hensen N."/>
            <person name="Bonometti L."/>
            <person name="Westerberg I."/>
            <person name="Brannstrom I.O."/>
            <person name="Guillou S."/>
            <person name="Cros-Aarteil S."/>
            <person name="Calhoun S."/>
            <person name="Haridas S."/>
            <person name="Kuo A."/>
            <person name="Mondo S."/>
            <person name="Pangilinan J."/>
            <person name="Riley R."/>
            <person name="LaButti K."/>
            <person name="Andreopoulos B."/>
            <person name="Lipzen A."/>
            <person name="Chen C."/>
            <person name="Yan M."/>
            <person name="Daum C."/>
            <person name="Ng V."/>
            <person name="Clum A."/>
            <person name="Steindorff A."/>
            <person name="Ohm R.A."/>
            <person name="Martin F."/>
            <person name="Silar P."/>
            <person name="Natvig D.O."/>
            <person name="Lalanne C."/>
            <person name="Gautier V."/>
            <person name="Ament-Velasquez S.L."/>
            <person name="Kruys A."/>
            <person name="Hutchinson M.I."/>
            <person name="Powell A.J."/>
            <person name="Barry K."/>
            <person name="Miller A.N."/>
            <person name="Grigoriev I.V."/>
            <person name="Debuchy R."/>
            <person name="Gladieux P."/>
            <person name="Hiltunen Thoren M."/>
            <person name="Johannesson H."/>
        </authorList>
    </citation>
    <scope>NUCLEOTIDE SEQUENCE</scope>
    <source>
        <strain evidence="6">CBS 103.79</strain>
    </source>
</reference>
<name>A0AAN6MFZ2_9PEZI</name>
<evidence type="ECO:0008006" key="8">
    <source>
        <dbReference type="Google" id="ProtNLM"/>
    </source>
</evidence>
<protein>
    <recommendedName>
        <fullName evidence="8">Transcription factor domain-containing protein</fullName>
    </recommendedName>
</protein>
<evidence type="ECO:0000256" key="4">
    <source>
        <dbReference type="ARBA" id="ARBA00023163"/>
    </source>
</evidence>
<keyword evidence="7" id="KW-1185">Reference proteome</keyword>
<feature type="compositionally biased region" description="Pro residues" evidence="5">
    <location>
        <begin position="1"/>
        <end position="14"/>
    </location>
</feature>
<dbReference type="AlphaFoldDB" id="A0AAN6MFZ2"/>
<dbReference type="PANTHER" id="PTHR47663:SF1">
    <property type="entry name" value="XYLANOLYTIC TRANSCRIPTIONAL ACTIVATOR XLNR-RELATED"/>
    <property type="match status" value="1"/>
</dbReference>
<dbReference type="PANTHER" id="PTHR47663">
    <property type="entry name" value="XYLANOLYTIC TRANSCRIPTIONAL ACTIVATOR XLNR-RELATED"/>
    <property type="match status" value="1"/>
</dbReference>
<accession>A0AAN6MFZ2</accession>
<evidence type="ECO:0000256" key="2">
    <source>
        <dbReference type="ARBA" id="ARBA00023015"/>
    </source>
</evidence>
<comment type="caution">
    <text evidence="6">The sequence shown here is derived from an EMBL/GenBank/DDBJ whole genome shotgun (WGS) entry which is preliminary data.</text>
</comment>
<gene>
    <name evidence="6" type="ORF">C8A05DRAFT_36523</name>
</gene>
<evidence type="ECO:0000313" key="7">
    <source>
        <dbReference type="Proteomes" id="UP001303889"/>
    </source>
</evidence>
<proteinExistence type="predicted"/>
<organism evidence="6 7">
    <name type="scientific">Staphylotrichum tortipilum</name>
    <dbReference type="NCBI Taxonomy" id="2831512"/>
    <lineage>
        <taxon>Eukaryota</taxon>
        <taxon>Fungi</taxon>
        <taxon>Dikarya</taxon>
        <taxon>Ascomycota</taxon>
        <taxon>Pezizomycotina</taxon>
        <taxon>Sordariomycetes</taxon>
        <taxon>Sordariomycetidae</taxon>
        <taxon>Sordariales</taxon>
        <taxon>Chaetomiaceae</taxon>
        <taxon>Staphylotrichum</taxon>
    </lineage>
</organism>
<feature type="region of interest" description="Disordered" evidence="5">
    <location>
        <begin position="1"/>
        <end position="20"/>
    </location>
</feature>
<keyword evidence="1" id="KW-0862">Zinc</keyword>
<reference evidence="6" key="2">
    <citation type="submission" date="2023-05" db="EMBL/GenBank/DDBJ databases">
        <authorList>
            <consortium name="Lawrence Berkeley National Laboratory"/>
            <person name="Steindorff A."/>
            <person name="Hensen N."/>
            <person name="Bonometti L."/>
            <person name="Westerberg I."/>
            <person name="Brannstrom I.O."/>
            <person name="Guillou S."/>
            <person name="Cros-Aarteil S."/>
            <person name="Calhoun S."/>
            <person name="Haridas S."/>
            <person name="Kuo A."/>
            <person name="Mondo S."/>
            <person name="Pangilinan J."/>
            <person name="Riley R."/>
            <person name="Labutti K."/>
            <person name="Andreopoulos B."/>
            <person name="Lipzen A."/>
            <person name="Chen C."/>
            <person name="Yanf M."/>
            <person name="Daum C."/>
            <person name="Ng V."/>
            <person name="Clum A."/>
            <person name="Ohm R."/>
            <person name="Martin F."/>
            <person name="Silar P."/>
            <person name="Natvig D."/>
            <person name="Lalanne C."/>
            <person name="Gautier V."/>
            <person name="Ament-Velasquez S.L."/>
            <person name="Kruys A."/>
            <person name="Hutchinson M.I."/>
            <person name="Powell A.J."/>
            <person name="Barry K."/>
            <person name="Miller A.N."/>
            <person name="Grigoriev I.V."/>
            <person name="Debuchy R."/>
            <person name="Gladieux P."/>
            <person name="Thoren M.H."/>
            <person name="Johannesson H."/>
        </authorList>
    </citation>
    <scope>NUCLEOTIDE SEQUENCE</scope>
    <source>
        <strain evidence="6">CBS 103.79</strain>
    </source>
</reference>
<keyword evidence="3" id="KW-0238">DNA-binding</keyword>
<evidence type="ECO:0000256" key="5">
    <source>
        <dbReference type="SAM" id="MobiDB-lite"/>
    </source>
</evidence>
<feature type="region of interest" description="Disordered" evidence="5">
    <location>
        <begin position="415"/>
        <end position="445"/>
    </location>
</feature>
<keyword evidence="4" id="KW-0804">Transcription</keyword>
<dbReference type="InterPro" id="IPR051439">
    <property type="entry name" value="XlnR/Xlr1"/>
</dbReference>